<evidence type="ECO:0000313" key="2">
    <source>
        <dbReference type="EMBL" id="ELR15483.1"/>
    </source>
</evidence>
<gene>
    <name evidence="2" type="ORF">ACA1_341230</name>
</gene>
<dbReference type="AlphaFoldDB" id="L8GSA4"/>
<feature type="compositionally biased region" description="Basic and acidic residues" evidence="1">
    <location>
        <begin position="67"/>
        <end position="86"/>
    </location>
</feature>
<proteinExistence type="predicted"/>
<evidence type="ECO:0000256" key="1">
    <source>
        <dbReference type="SAM" id="MobiDB-lite"/>
    </source>
</evidence>
<dbReference type="EMBL" id="KB008030">
    <property type="protein sequence ID" value="ELR15483.1"/>
    <property type="molecule type" value="Genomic_DNA"/>
</dbReference>
<sequence length="86" mass="9590">MESQLSQANEEGIRRDPTKSEHWHREEDKPAGKEAGPERKGDELSPVEKEQLNAGLGTEGIAQETRTIAEKTDLLQRGETVPKSRP</sequence>
<evidence type="ECO:0000313" key="3">
    <source>
        <dbReference type="Proteomes" id="UP000011083"/>
    </source>
</evidence>
<keyword evidence="3" id="KW-1185">Reference proteome</keyword>
<dbReference type="Proteomes" id="UP000011083">
    <property type="component" value="Unassembled WGS sequence"/>
</dbReference>
<protein>
    <submittedName>
        <fullName evidence="2">Uncharacterized protein</fullName>
    </submittedName>
</protein>
<reference evidence="2 3" key="1">
    <citation type="journal article" date="2013" name="Genome Biol.">
        <title>Genome of Acanthamoeba castellanii highlights extensive lateral gene transfer and early evolution of tyrosine kinase signaling.</title>
        <authorList>
            <person name="Clarke M."/>
            <person name="Lohan A.J."/>
            <person name="Liu B."/>
            <person name="Lagkouvardos I."/>
            <person name="Roy S."/>
            <person name="Zafar N."/>
            <person name="Bertelli C."/>
            <person name="Schilde C."/>
            <person name="Kianianmomeni A."/>
            <person name="Burglin T.R."/>
            <person name="Frech C."/>
            <person name="Turcotte B."/>
            <person name="Kopec K.O."/>
            <person name="Synnott J.M."/>
            <person name="Choo C."/>
            <person name="Paponov I."/>
            <person name="Finkler A."/>
            <person name="Soon Heng Tan C."/>
            <person name="Hutchins A.P."/>
            <person name="Weinmeier T."/>
            <person name="Rattei T."/>
            <person name="Chu J.S."/>
            <person name="Gimenez G."/>
            <person name="Irimia M."/>
            <person name="Rigden D.J."/>
            <person name="Fitzpatrick D.A."/>
            <person name="Lorenzo-Morales J."/>
            <person name="Bateman A."/>
            <person name="Chiu C.H."/>
            <person name="Tang P."/>
            <person name="Hegemann P."/>
            <person name="Fromm H."/>
            <person name="Raoult D."/>
            <person name="Greub G."/>
            <person name="Miranda-Saavedra D."/>
            <person name="Chen N."/>
            <person name="Nash P."/>
            <person name="Ginger M.L."/>
            <person name="Horn M."/>
            <person name="Schaap P."/>
            <person name="Caler L."/>
            <person name="Loftus B."/>
        </authorList>
    </citation>
    <scope>NUCLEOTIDE SEQUENCE [LARGE SCALE GENOMIC DNA]</scope>
    <source>
        <strain evidence="2 3">Neff</strain>
    </source>
</reference>
<dbReference type="KEGG" id="acan:ACA1_341230"/>
<organism evidence="2 3">
    <name type="scientific">Acanthamoeba castellanii (strain ATCC 30010 / Neff)</name>
    <dbReference type="NCBI Taxonomy" id="1257118"/>
    <lineage>
        <taxon>Eukaryota</taxon>
        <taxon>Amoebozoa</taxon>
        <taxon>Discosea</taxon>
        <taxon>Longamoebia</taxon>
        <taxon>Centramoebida</taxon>
        <taxon>Acanthamoebidae</taxon>
        <taxon>Acanthamoeba</taxon>
    </lineage>
</organism>
<feature type="region of interest" description="Disordered" evidence="1">
    <location>
        <begin position="1"/>
        <end position="86"/>
    </location>
</feature>
<dbReference type="VEuPathDB" id="AmoebaDB:ACA1_341230"/>
<accession>L8GSA4</accession>
<name>L8GSA4_ACACF</name>
<dbReference type="GeneID" id="14916104"/>
<feature type="compositionally biased region" description="Basic and acidic residues" evidence="1">
    <location>
        <begin position="11"/>
        <end position="51"/>
    </location>
</feature>
<dbReference type="RefSeq" id="XP_004337496.1">
    <property type="nucleotide sequence ID" value="XM_004337448.1"/>
</dbReference>